<reference evidence="1 2" key="1">
    <citation type="journal article" date="2016" name="Nat. Commun.">
        <title>Thousands of microbial genomes shed light on interconnected biogeochemical processes in an aquifer system.</title>
        <authorList>
            <person name="Anantharaman K."/>
            <person name="Brown C.T."/>
            <person name="Hug L.A."/>
            <person name="Sharon I."/>
            <person name="Castelle C.J."/>
            <person name="Probst A.J."/>
            <person name="Thomas B.C."/>
            <person name="Singh A."/>
            <person name="Wilkins M.J."/>
            <person name="Karaoz U."/>
            <person name="Brodie E.L."/>
            <person name="Williams K.H."/>
            <person name="Hubbard S.S."/>
            <person name="Banfield J.F."/>
        </authorList>
    </citation>
    <scope>NUCLEOTIDE SEQUENCE [LARGE SCALE GENOMIC DNA]</scope>
</reference>
<gene>
    <name evidence="1" type="ORF">A2975_04730</name>
</gene>
<dbReference type="Proteomes" id="UP000178429">
    <property type="component" value="Unassembled WGS sequence"/>
</dbReference>
<dbReference type="STRING" id="1802525.A2975_04730"/>
<evidence type="ECO:0000313" key="2">
    <source>
        <dbReference type="Proteomes" id="UP000178429"/>
    </source>
</evidence>
<protein>
    <submittedName>
        <fullName evidence="1">Uncharacterized protein</fullName>
    </submittedName>
</protein>
<evidence type="ECO:0000313" key="1">
    <source>
        <dbReference type="EMBL" id="OGM70344.1"/>
    </source>
</evidence>
<accession>A0A1F8C1V6</accession>
<name>A0A1F8C1V6_9BACT</name>
<organism evidence="1 2">
    <name type="scientific">Candidatus Woesebacteria bacterium RIFCSPLOWO2_01_FULL_44_14</name>
    <dbReference type="NCBI Taxonomy" id="1802525"/>
    <lineage>
        <taxon>Bacteria</taxon>
        <taxon>Candidatus Woeseibacteriota</taxon>
    </lineage>
</organism>
<proteinExistence type="predicted"/>
<dbReference type="AlphaFoldDB" id="A0A1F8C1V6"/>
<comment type="caution">
    <text evidence="1">The sequence shown here is derived from an EMBL/GenBank/DDBJ whole genome shotgun (WGS) entry which is preliminary data.</text>
</comment>
<dbReference type="EMBL" id="MGHL01000006">
    <property type="protein sequence ID" value="OGM70344.1"/>
    <property type="molecule type" value="Genomic_DNA"/>
</dbReference>
<sequence length="251" mass="29337">MANDHERPLLLYPVNKAADWVDDHPVVSRRTVLGLLLSAWGLWAFDRVKFVLEATNTWEKLWLLGAQYEEPKIREEEIKTVGNVRTINTSSYYEIVPVLPNVSLSPLGPNTFSEQAQNAPFLYNFVFLDNGKSQYAEEIKNEANPFYLRENESQQSYVFTVFMQTLDENFFHLSQEEQKNSLRSTEAYANADIYAIFRFVAEHENNLDNVTNEVWDQTLEGYRSYFYNLEDDKRPTFVRVSLPFNHDANNH</sequence>